<keyword evidence="1" id="KW-0378">Hydrolase</keyword>
<protein>
    <recommendedName>
        <fullName evidence="2">Calcineurin-like phosphoesterase domain-containing protein</fullName>
    </recommendedName>
</protein>
<feature type="domain" description="Calcineurin-like phosphoesterase" evidence="2">
    <location>
        <begin position="3"/>
        <end position="201"/>
    </location>
</feature>
<evidence type="ECO:0000259" key="2">
    <source>
        <dbReference type="Pfam" id="PF00149"/>
    </source>
</evidence>
<organism evidence="3">
    <name type="scientific">marine metagenome</name>
    <dbReference type="NCBI Taxonomy" id="408172"/>
    <lineage>
        <taxon>unclassified sequences</taxon>
        <taxon>metagenomes</taxon>
        <taxon>ecological metagenomes</taxon>
    </lineage>
</organism>
<proteinExistence type="predicted"/>
<gene>
    <name evidence="3" type="ORF">METZ01_LOCUS89752</name>
</gene>
<accession>A0A381VAV4</accession>
<evidence type="ECO:0000313" key="3">
    <source>
        <dbReference type="EMBL" id="SVA36898.1"/>
    </source>
</evidence>
<dbReference type="GO" id="GO:0016787">
    <property type="term" value="F:hydrolase activity"/>
    <property type="evidence" value="ECO:0007669"/>
    <property type="project" value="UniProtKB-KW"/>
</dbReference>
<dbReference type="InterPro" id="IPR014576">
    <property type="entry name" value="Pesterase_YhaO"/>
</dbReference>
<reference evidence="3" key="1">
    <citation type="submission" date="2018-05" db="EMBL/GenBank/DDBJ databases">
        <authorList>
            <person name="Lanie J.A."/>
            <person name="Ng W.-L."/>
            <person name="Kazmierczak K.M."/>
            <person name="Andrzejewski T.M."/>
            <person name="Davidsen T.M."/>
            <person name="Wayne K.J."/>
            <person name="Tettelin H."/>
            <person name="Glass J.I."/>
            <person name="Rusch D."/>
            <person name="Podicherti R."/>
            <person name="Tsui H.-C.T."/>
            <person name="Winkler M.E."/>
        </authorList>
    </citation>
    <scope>NUCLEOTIDE SEQUENCE</scope>
</reference>
<dbReference type="InterPro" id="IPR041796">
    <property type="entry name" value="Mre11_N"/>
</dbReference>
<dbReference type="AlphaFoldDB" id="A0A381VAV4"/>
<dbReference type="InterPro" id="IPR004843">
    <property type="entry name" value="Calcineurin-like_PHP"/>
</dbReference>
<dbReference type="EMBL" id="UINC01008187">
    <property type="protein sequence ID" value="SVA36898.1"/>
    <property type="molecule type" value="Genomic_DNA"/>
</dbReference>
<dbReference type="Gene3D" id="3.60.21.10">
    <property type="match status" value="1"/>
</dbReference>
<dbReference type="InterPro" id="IPR050535">
    <property type="entry name" value="DNA_Repair-Maintenance_Comp"/>
</dbReference>
<dbReference type="CDD" id="cd00840">
    <property type="entry name" value="MPP_Mre11_N"/>
    <property type="match status" value="1"/>
</dbReference>
<name>A0A381VAV4_9ZZZZ</name>
<dbReference type="PIRSF" id="PIRSF033091">
    <property type="entry name" value="Pesterase_YhaO"/>
    <property type="match status" value="1"/>
</dbReference>
<dbReference type="SUPFAM" id="SSF56300">
    <property type="entry name" value="Metallo-dependent phosphatases"/>
    <property type="match status" value="1"/>
</dbReference>
<dbReference type="PANTHER" id="PTHR30337">
    <property type="entry name" value="COMPONENT OF ATP-DEPENDENT DSDNA EXONUCLEASE"/>
    <property type="match status" value="1"/>
</dbReference>
<evidence type="ECO:0000256" key="1">
    <source>
        <dbReference type="ARBA" id="ARBA00022801"/>
    </source>
</evidence>
<sequence length="415" mass="46877">MTFKFIHCSDLHIDSPFKGFSSVENSLVEVLRKSTYQAFQNIVELALKEKVEAVLIAGDIYDGAEKSLEAQLKFRHGLQKLSDKGIDTFIVHGNHDPLDSWSASLEWPERVHVFSGTQMECLPVERNGVVKAYVHGISYPKRDVTENLSKKFSRGNGEGFAIGLLHSNVGHQSGHDNYAPCSMDDLIAAKMDYWALGHIHRFRVLRESNPAVVYSGNSQARHMRESGEKGCCLVTLNKNTGPLIQFIPVDAVRYIQGEVDLSGTITLEEVIHAVRSKCEYFADQIKQRDVFIDLSLNGRTQVHSELQRGDTLQGLQGEIRTYFQGRTPSIWLNLKLDTAGIYDVESLREGKDFIADLINLFDVEGKRESLSDLKEVLKPAFETWQGKKYLHDLSDEEMKDFLVQARSLCLDKLLK</sequence>
<dbReference type="InterPro" id="IPR029052">
    <property type="entry name" value="Metallo-depent_PP-like"/>
</dbReference>
<dbReference type="PANTHER" id="PTHR30337:SF7">
    <property type="entry name" value="PHOSPHOESTERASE"/>
    <property type="match status" value="1"/>
</dbReference>
<dbReference type="Pfam" id="PF00149">
    <property type="entry name" value="Metallophos"/>
    <property type="match status" value="1"/>
</dbReference>